<gene>
    <name evidence="2" type="ORF">MNBD_ALPHA04-1775</name>
</gene>
<name>A0A3B0S0L1_9ZZZZ</name>
<evidence type="ECO:0000313" key="2">
    <source>
        <dbReference type="EMBL" id="VAV97779.1"/>
    </source>
</evidence>
<evidence type="ECO:0000256" key="1">
    <source>
        <dbReference type="SAM" id="Phobius"/>
    </source>
</evidence>
<accession>A0A3B0S0L1</accession>
<organism evidence="2">
    <name type="scientific">hydrothermal vent metagenome</name>
    <dbReference type="NCBI Taxonomy" id="652676"/>
    <lineage>
        <taxon>unclassified sequences</taxon>
        <taxon>metagenomes</taxon>
        <taxon>ecological metagenomes</taxon>
    </lineage>
</organism>
<reference evidence="2" key="1">
    <citation type="submission" date="2018-06" db="EMBL/GenBank/DDBJ databases">
        <authorList>
            <person name="Zhirakovskaya E."/>
        </authorList>
    </citation>
    <scope>NUCLEOTIDE SEQUENCE</scope>
</reference>
<protein>
    <submittedName>
        <fullName evidence="2">Uncharacterized protein</fullName>
    </submittedName>
</protein>
<feature type="non-terminal residue" evidence="2">
    <location>
        <position position="209"/>
    </location>
</feature>
<keyword evidence="1" id="KW-1133">Transmembrane helix</keyword>
<feature type="transmembrane region" description="Helical" evidence="1">
    <location>
        <begin position="60"/>
        <end position="82"/>
    </location>
</feature>
<dbReference type="AlphaFoldDB" id="A0A3B0S0L1"/>
<proteinExistence type="predicted"/>
<keyword evidence="1" id="KW-0812">Transmembrane</keyword>
<sequence length="209" mass="23407">MADVFPKHIMGALDNYKTPPLPAGFTEKLVTKALAQKRVTTVVRVTKSWKRMNSPWKRSGFIASGVLGFGLVSAAAAAALSFTEIPIRIPIMTDLVERVLPTTPKNVQSVAPALAEKPAPRVEQVIVEPENTKIAAERPKWRELSREEKRATIVKRVEQNEQRLQQRRIDKGLAPLTEKQLQRRRAAIRRNIANGNIPRSAVRKAVRRA</sequence>
<keyword evidence="1" id="KW-0472">Membrane</keyword>
<dbReference type="EMBL" id="UOEF01000254">
    <property type="protein sequence ID" value="VAV97779.1"/>
    <property type="molecule type" value="Genomic_DNA"/>
</dbReference>